<evidence type="ECO:0000313" key="10">
    <source>
        <dbReference type="Proteomes" id="UP000478183"/>
    </source>
</evidence>
<gene>
    <name evidence="9" type="ORF">GL286_17300</name>
</gene>
<keyword evidence="10" id="KW-1185">Reference proteome</keyword>
<feature type="transmembrane region" description="Helical" evidence="7">
    <location>
        <begin position="447"/>
        <end position="465"/>
    </location>
</feature>
<keyword evidence="4" id="KW-0677">Repeat</keyword>
<evidence type="ECO:0000256" key="6">
    <source>
        <dbReference type="ARBA" id="ARBA00023136"/>
    </source>
</evidence>
<dbReference type="InterPro" id="IPR006037">
    <property type="entry name" value="RCK_C"/>
</dbReference>
<evidence type="ECO:0000256" key="1">
    <source>
        <dbReference type="ARBA" id="ARBA00004141"/>
    </source>
</evidence>
<dbReference type="Gene3D" id="3.30.70.1450">
    <property type="entry name" value="Regulator of K+ conductance, C-terminal domain"/>
    <property type="match status" value="1"/>
</dbReference>
<dbReference type="GO" id="GO:0008324">
    <property type="term" value="F:monoatomic cation transmembrane transporter activity"/>
    <property type="evidence" value="ECO:0007669"/>
    <property type="project" value="InterPro"/>
</dbReference>
<evidence type="ECO:0000256" key="3">
    <source>
        <dbReference type="ARBA" id="ARBA00022692"/>
    </source>
</evidence>
<accession>A0A6L6JD81</accession>
<dbReference type="GO" id="GO:0005886">
    <property type="term" value="C:plasma membrane"/>
    <property type="evidence" value="ECO:0007669"/>
    <property type="project" value="TreeGrafter"/>
</dbReference>
<protein>
    <submittedName>
        <fullName evidence="9">SLC13 family permease</fullName>
    </submittedName>
</protein>
<feature type="transmembrane region" description="Helical" evidence="7">
    <location>
        <begin position="402"/>
        <end position="435"/>
    </location>
</feature>
<dbReference type="PANTHER" id="PTHR43652:SF2">
    <property type="entry name" value="BASIC AMINO ACID ANTIPORTER YFCC-RELATED"/>
    <property type="match status" value="1"/>
</dbReference>
<dbReference type="Proteomes" id="UP000478183">
    <property type="component" value="Unassembled WGS sequence"/>
</dbReference>
<feature type="transmembrane region" description="Helical" evidence="7">
    <location>
        <begin position="6"/>
        <end position="26"/>
    </location>
</feature>
<evidence type="ECO:0000256" key="4">
    <source>
        <dbReference type="ARBA" id="ARBA00022737"/>
    </source>
</evidence>
<feature type="transmembrane region" description="Helical" evidence="7">
    <location>
        <begin position="97"/>
        <end position="114"/>
    </location>
</feature>
<feature type="domain" description="RCK C-terminal" evidence="8">
    <location>
        <begin position="211"/>
        <end position="294"/>
    </location>
</feature>
<feature type="transmembrane region" description="Helical" evidence="7">
    <location>
        <begin position="56"/>
        <end position="76"/>
    </location>
</feature>
<comment type="caution">
    <text evidence="9">The sequence shown here is derived from an EMBL/GenBank/DDBJ whole genome shotgun (WGS) entry which is preliminary data.</text>
</comment>
<feature type="transmembrane region" description="Helical" evidence="7">
    <location>
        <begin position="33"/>
        <end position="50"/>
    </location>
</feature>
<evidence type="ECO:0000256" key="2">
    <source>
        <dbReference type="ARBA" id="ARBA00022448"/>
    </source>
</evidence>
<dbReference type="PANTHER" id="PTHR43652">
    <property type="entry name" value="BASIC AMINO ACID ANTIPORTER YFCC-RELATED"/>
    <property type="match status" value="1"/>
</dbReference>
<evidence type="ECO:0000256" key="7">
    <source>
        <dbReference type="SAM" id="Phobius"/>
    </source>
</evidence>
<dbReference type="Pfam" id="PF02080">
    <property type="entry name" value="TrkA_C"/>
    <property type="match status" value="2"/>
</dbReference>
<feature type="transmembrane region" description="Helical" evidence="7">
    <location>
        <begin position="532"/>
        <end position="550"/>
    </location>
</feature>
<proteinExistence type="predicted"/>
<comment type="subcellular location">
    <subcellularLocation>
        <location evidence="1">Membrane</location>
        <topology evidence="1">Multi-pass membrane protein</topology>
    </subcellularLocation>
</comment>
<dbReference type="InterPro" id="IPR051679">
    <property type="entry name" value="DASS-Related_Transporters"/>
</dbReference>
<dbReference type="InterPro" id="IPR036721">
    <property type="entry name" value="RCK_C_sf"/>
</dbReference>
<keyword evidence="6 7" id="KW-0472">Membrane</keyword>
<dbReference type="EMBL" id="WMIE01000015">
    <property type="protein sequence ID" value="MTH79476.1"/>
    <property type="molecule type" value="Genomic_DNA"/>
</dbReference>
<feature type="transmembrane region" description="Helical" evidence="7">
    <location>
        <begin position="178"/>
        <end position="201"/>
    </location>
</feature>
<organism evidence="9 10">
    <name type="scientific">Paracoccus aestuariivivens</name>
    <dbReference type="NCBI Taxonomy" id="1820333"/>
    <lineage>
        <taxon>Bacteria</taxon>
        <taxon>Pseudomonadati</taxon>
        <taxon>Pseudomonadota</taxon>
        <taxon>Alphaproteobacteria</taxon>
        <taxon>Rhodobacterales</taxon>
        <taxon>Paracoccaceae</taxon>
        <taxon>Paracoccus</taxon>
    </lineage>
</organism>
<evidence type="ECO:0000313" key="9">
    <source>
        <dbReference type="EMBL" id="MTH79476.1"/>
    </source>
</evidence>
<reference evidence="9 10" key="1">
    <citation type="submission" date="2019-11" db="EMBL/GenBank/DDBJ databases">
        <authorList>
            <person name="Dong K."/>
        </authorList>
    </citation>
    <scope>NUCLEOTIDE SEQUENCE [LARGE SCALE GENOMIC DNA]</scope>
    <source>
        <strain evidence="9 10">NBRC 111993</strain>
    </source>
</reference>
<feature type="transmembrane region" description="Helical" evidence="7">
    <location>
        <begin position="145"/>
        <end position="166"/>
    </location>
</feature>
<dbReference type="Pfam" id="PF03600">
    <property type="entry name" value="CitMHS"/>
    <property type="match status" value="1"/>
</dbReference>
<dbReference type="InterPro" id="IPR004680">
    <property type="entry name" value="Cit_transptr-like_dom"/>
</dbReference>
<name>A0A6L6JD81_9RHOB</name>
<feature type="transmembrane region" description="Helical" evidence="7">
    <location>
        <begin position="477"/>
        <end position="498"/>
    </location>
</feature>
<sequence>MTDLIGANAPYLALAILALLFVAFAIEAYPPDVTAAGAAALFILFGLVPQDEVMGVFANSAPITIGAMFVVSGALVRTGVLDALAKIIISHARERPFLAVLTFLVATVAGSAFMNNTPVVLVLIPVVIRLAASLDLAPKRLLIPLSYMAILGGTCTLIGTSTNILVDGIATQNGLEPFSIFEIAPVGLVTAAVGAVALLVLGRWLLPDGDVGGDTGSEEINFLSEVVILGTYSGVEGAIADAPDFRRDGVRVAGLRRGGTILRNLDDLVLQTGDAVIVVTSTSELLTMAEQKGLSVGLRRRASLPQDVDLKVVEAIVTPNHATTGQRIANLSLGRNAGVRVLGVFRQGHVAGADLSSARLRPADRLLLEATPEGLRALAETDDVVAISDPGGRAYRRRQAPVALLALLGIVGLAALNVMPIGILALIAVAAILVLRCIDSDEAWQSVDGSILVLIFAMLIIGAGLENTGAVALIVETLTPLLNGLPPLVTLLAIYAIASILTEIVTNNAVAVVFTPIVISLAGQLGVDPRPFVVAVMMAASASFATPIGYQTNTLVYLAGNYRFIDFMKIGIPMNVIVGITSTLAISLFFPF</sequence>
<keyword evidence="2" id="KW-0813">Transport</keyword>
<dbReference type="PROSITE" id="PS01271">
    <property type="entry name" value="NA_SULFATE"/>
    <property type="match status" value="1"/>
</dbReference>
<keyword evidence="5 7" id="KW-1133">Transmembrane helix</keyword>
<feature type="domain" description="RCK C-terminal" evidence="8">
    <location>
        <begin position="299"/>
        <end position="384"/>
    </location>
</feature>
<dbReference type="AlphaFoldDB" id="A0A6L6JD81"/>
<dbReference type="InterPro" id="IPR031312">
    <property type="entry name" value="Na/sul_symport_CS"/>
</dbReference>
<feature type="transmembrane region" description="Helical" evidence="7">
    <location>
        <begin position="504"/>
        <end position="525"/>
    </location>
</feature>
<keyword evidence="3 7" id="KW-0812">Transmembrane</keyword>
<dbReference type="SUPFAM" id="SSF116726">
    <property type="entry name" value="TrkA C-terminal domain-like"/>
    <property type="match status" value="2"/>
</dbReference>
<feature type="transmembrane region" description="Helical" evidence="7">
    <location>
        <begin position="570"/>
        <end position="590"/>
    </location>
</feature>
<evidence type="ECO:0000259" key="8">
    <source>
        <dbReference type="PROSITE" id="PS51202"/>
    </source>
</evidence>
<dbReference type="PROSITE" id="PS51202">
    <property type="entry name" value="RCK_C"/>
    <property type="match status" value="2"/>
</dbReference>
<dbReference type="GO" id="GO:0006813">
    <property type="term" value="P:potassium ion transport"/>
    <property type="evidence" value="ECO:0007669"/>
    <property type="project" value="InterPro"/>
</dbReference>
<evidence type="ECO:0000256" key="5">
    <source>
        <dbReference type="ARBA" id="ARBA00022989"/>
    </source>
</evidence>